<protein>
    <submittedName>
        <fullName evidence="2">Uncharacterized protein</fullName>
    </submittedName>
</protein>
<evidence type="ECO:0000313" key="3">
    <source>
        <dbReference type="Proteomes" id="UP000245698"/>
    </source>
</evidence>
<accession>A0A2P9AGR9</accession>
<dbReference type="Pfam" id="PF06871">
    <property type="entry name" value="TraH_2"/>
    <property type="match status" value="1"/>
</dbReference>
<organism evidence="2 3">
    <name type="scientific">Mesorhizobium delmotii</name>
    <dbReference type="NCBI Taxonomy" id="1631247"/>
    <lineage>
        <taxon>Bacteria</taxon>
        <taxon>Pseudomonadati</taxon>
        <taxon>Pseudomonadota</taxon>
        <taxon>Alphaproteobacteria</taxon>
        <taxon>Hyphomicrobiales</taxon>
        <taxon>Phyllobacteriaceae</taxon>
        <taxon>Mesorhizobium</taxon>
    </lineage>
</organism>
<gene>
    <name evidence="2" type="ORF">BQ8482_130230</name>
</gene>
<dbReference type="EMBL" id="FUIG01000019">
    <property type="protein sequence ID" value="SJM30331.1"/>
    <property type="molecule type" value="Genomic_DNA"/>
</dbReference>
<dbReference type="AlphaFoldDB" id="A0A2P9AGR9"/>
<feature type="compositionally biased region" description="Polar residues" evidence="1">
    <location>
        <begin position="55"/>
        <end position="71"/>
    </location>
</feature>
<name>A0A2P9AGR9_9HYPH</name>
<dbReference type="Proteomes" id="UP000245698">
    <property type="component" value="Unassembled WGS sequence"/>
</dbReference>
<dbReference type="InterPro" id="IPR010680">
    <property type="entry name" value="TraH_2"/>
</dbReference>
<evidence type="ECO:0000313" key="2">
    <source>
        <dbReference type="EMBL" id="SJM30331.1"/>
    </source>
</evidence>
<reference evidence="3" key="1">
    <citation type="submission" date="2016-12" db="EMBL/GenBank/DDBJ databases">
        <authorList>
            <person name="Brunel B."/>
        </authorList>
    </citation>
    <scope>NUCLEOTIDE SEQUENCE [LARGE SCALE GENOMIC DNA]</scope>
</reference>
<feature type="region of interest" description="Disordered" evidence="1">
    <location>
        <begin position="48"/>
        <end position="71"/>
    </location>
</feature>
<keyword evidence="3" id="KW-1185">Reference proteome</keyword>
<evidence type="ECO:0000256" key="1">
    <source>
        <dbReference type="SAM" id="MobiDB-lite"/>
    </source>
</evidence>
<proteinExistence type="predicted"/>
<sequence>MIDAALIQQCADPGLKPAILERFIAEAGSLDPHRSIRRRVVLVPRQARRMKPWPSSGSMSAGPSRGSGSLNTRGLGVTEVLELTPDLVDKCANIHLGTKLFGKVYRVRILPRETRQWSS</sequence>